<dbReference type="InterPro" id="IPR000073">
    <property type="entry name" value="AB_hydrolase_1"/>
</dbReference>
<dbReference type="RefSeq" id="WP_171242166.1">
    <property type="nucleotide sequence ID" value="NZ_JABEPQ010000001.1"/>
</dbReference>
<comment type="caution">
    <text evidence="2">The sequence shown here is derived from an EMBL/GenBank/DDBJ whole genome shotgun (WGS) entry which is preliminary data.</text>
</comment>
<proteinExistence type="predicted"/>
<organism evidence="2 3">
    <name type="scientific">Knoellia koreensis</name>
    <dbReference type="NCBI Taxonomy" id="2730921"/>
    <lineage>
        <taxon>Bacteria</taxon>
        <taxon>Bacillati</taxon>
        <taxon>Actinomycetota</taxon>
        <taxon>Actinomycetes</taxon>
        <taxon>Micrococcales</taxon>
        <taxon>Intrasporangiaceae</taxon>
        <taxon>Knoellia</taxon>
    </lineage>
</organism>
<keyword evidence="3" id="KW-1185">Reference proteome</keyword>
<dbReference type="GO" id="GO:0016787">
    <property type="term" value="F:hydrolase activity"/>
    <property type="evidence" value="ECO:0007669"/>
    <property type="project" value="UniProtKB-KW"/>
</dbReference>
<dbReference type="PRINTS" id="PR00412">
    <property type="entry name" value="EPOXHYDRLASE"/>
</dbReference>
<dbReference type="EMBL" id="JABEPQ010000001">
    <property type="protein sequence ID" value="NNM45100.1"/>
    <property type="molecule type" value="Genomic_DNA"/>
</dbReference>
<accession>A0A849H5N4</accession>
<dbReference type="InterPro" id="IPR000639">
    <property type="entry name" value="Epox_hydrolase-like"/>
</dbReference>
<dbReference type="SUPFAM" id="SSF53474">
    <property type="entry name" value="alpha/beta-Hydrolases"/>
    <property type="match status" value="1"/>
</dbReference>
<dbReference type="InterPro" id="IPR050228">
    <property type="entry name" value="Carboxylesterase_BioH"/>
</dbReference>
<dbReference type="InterPro" id="IPR029058">
    <property type="entry name" value="AB_hydrolase_fold"/>
</dbReference>
<dbReference type="Pfam" id="PF00561">
    <property type="entry name" value="Abhydrolase_1"/>
    <property type="match status" value="1"/>
</dbReference>
<reference evidence="2 3" key="1">
    <citation type="submission" date="2020-04" db="EMBL/GenBank/DDBJ databases">
        <title>Knoellia sp. isolate from air conditioner.</title>
        <authorList>
            <person name="Chea S."/>
            <person name="Kim D.-U."/>
        </authorList>
    </citation>
    <scope>NUCLEOTIDE SEQUENCE [LARGE SCALE GENOMIC DNA]</scope>
    <source>
        <strain evidence="2 3">DB2414S</strain>
    </source>
</reference>
<feature type="domain" description="AB hydrolase-1" evidence="1">
    <location>
        <begin position="22"/>
        <end position="253"/>
    </location>
</feature>
<evidence type="ECO:0000313" key="3">
    <source>
        <dbReference type="Proteomes" id="UP000588586"/>
    </source>
</evidence>
<dbReference type="PANTHER" id="PTHR43194:SF2">
    <property type="entry name" value="PEROXISOMAL MEMBRANE PROTEIN LPX1"/>
    <property type="match status" value="1"/>
</dbReference>
<sequence length="277" mass="30368">MPTFRTTDDVTLSYTDEGQGTPVVLVHGYTAPATAWVLTVDELLAAGYRAITFDRRSHGESETTMHGQRMARHGRDLGELLEHLGLDDVVLVGASMGGNTIWAYVDQFGPGRVRAAVVVDQTPKMLNTDEWPYGFYGYDADNAGTYFADGVPQTGRGRTVDPIMPGMARIVQRLGAPPAFRDATAPETLALLQDHALADWRDVVRRFPRPLLMMAARDSQIWSCEHADAAVAQNPQGRAVVIEDSGHAITFDQPDRFHEVLLDFLTEVSATPSTTKV</sequence>
<name>A0A849H5N4_9MICO</name>
<evidence type="ECO:0000313" key="2">
    <source>
        <dbReference type="EMBL" id="NNM45100.1"/>
    </source>
</evidence>
<dbReference type="PANTHER" id="PTHR43194">
    <property type="entry name" value="HYDROLASE ALPHA/BETA FOLD FAMILY"/>
    <property type="match status" value="1"/>
</dbReference>
<keyword evidence="2" id="KW-0378">Hydrolase</keyword>
<gene>
    <name evidence="2" type="ORF">HJG52_03655</name>
</gene>
<dbReference type="Proteomes" id="UP000588586">
    <property type="component" value="Unassembled WGS sequence"/>
</dbReference>
<evidence type="ECO:0000259" key="1">
    <source>
        <dbReference type="Pfam" id="PF00561"/>
    </source>
</evidence>
<protein>
    <submittedName>
        <fullName evidence="2">Alpha/beta hydrolase</fullName>
    </submittedName>
</protein>
<dbReference type="Gene3D" id="3.40.50.1820">
    <property type="entry name" value="alpha/beta hydrolase"/>
    <property type="match status" value="1"/>
</dbReference>
<dbReference type="AlphaFoldDB" id="A0A849H5N4"/>